<organism evidence="1 2">
    <name type="scientific">Lacicoccus qingdaonensis</name>
    <dbReference type="NCBI Taxonomy" id="576118"/>
    <lineage>
        <taxon>Bacteria</taxon>
        <taxon>Bacillati</taxon>
        <taxon>Bacillota</taxon>
        <taxon>Bacilli</taxon>
        <taxon>Bacillales</taxon>
        <taxon>Salinicoccaceae</taxon>
        <taxon>Lacicoccus</taxon>
    </lineage>
</organism>
<protein>
    <submittedName>
        <fullName evidence="1">Competence protein ComK</fullName>
    </submittedName>
</protein>
<dbReference type="Pfam" id="PF06338">
    <property type="entry name" value="ComK"/>
    <property type="match status" value="1"/>
</dbReference>
<evidence type="ECO:0000313" key="1">
    <source>
        <dbReference type="EMBL" id="SDL09272.1"/>
    </source>
</evidence>
<proteinExistence type="predicted"/>
<dbReference type="InterPro" id="IPR010461">
    <property type="entry name" value="ComK"/>
</dbReference>
<dbReference type="RefSeq" id="WP_092987322.1">
    <property type="nucleotide sequence ID" value="NZ_FNFY01000021.1"/>
</dbReference>
<accession>A0A1G9H8P6</accession>
<dbReference type="EMBL" id="FNFY01000021">
    <property type="protein sequence ID" value="SDL09272.1"/>
    <property type="molecule type" value="Genomic_DNA"/>
</dbReference>
<dbReference type="AlphaFoldDB" id="A0A1G9H8P6"/>
<gene>
    <name evidence="1" type="ORF">SAMN05216216_12120</name>
</gene>
<dbReference type="OrthoDB" id="2388821at2"/>
<dbReference type="GO" id="GO:0030420">
    <property type="term" value="P:establishment of competence for transformation"/>
    <property type="evidence" value="ECO:0007669"/>
    <property type="project" value="InterPro"/>
</dbReference>
<sequence length="166" mass="20122">MKNFSFLLHDIKYLEPVHHLEFLSQAIYPHRHEYSILTTDVWLDQLLIHQYGTSLKARRDHLRYVHNIHRLGPIVMDERTNFVLFPLTSSAHRNAFWINLRTILRFSTPENERYQTRIHFSDGTFKDVLFDKKTCEKQYQKTLTVLDRMVKIREYPELYFNVKPTQ</sequence>
<keyword evidence="2" id="KW-1185">Reference proteome</keyword>
<evidence type="ECO:0000313" key="2">
    <source>
        <dbReference type="Proteomes" id="UP000199008"/>
    </source>
</evidence>
<name>A0A1G9H8P6_9BACL</name>
<dbReference type="STRING" id="576118.SAMN05216216_12120"/>
<dbReference type="Proteomes" id="UP000199008">
    <property type="component" value="Unassembled WGS sequence"/>
</dbReference>
<reference evidence="2" key="1">
    <citation type="submission" date="2016-10" db="EMBL/GenBank/DDBJ databases">
        <authorList>
            <person name="Varghese N."/>
            <person name="Submissions S."/>
        </authorList>
    </citation>
    <scope>NUCLEOTIDE SEQUENCE [LARGE SCALE GENOMIC DNA]</scope>
    <source>
        <strain evidence="2">CGMCC 1.8895</strain>
    </source>
</reference>